<evidence type="ECO:0000256" key="6">
    <source>
        <dbReference type="PIRSR" id="PIRSR001365-2"/>
    </source>
</evidence>
<gene>
    <name evidence="7" type="ORF">CK936_25735</name>
</gene>
<feature type="active site" description="Proton donor/acceptor" evidence="5">
    <location>
        <position position="148"/>
    </location>
</feature>
<evidence type="ECO:0000313" key="7">
    <source>
        <dbReference type="EMBL" id="PAU46129.1"/>
    </source>
</evidence>
<comment type="similarity">
    <text evidence="1 4">Belongs to the DapA family.</text>
</comment>
<keyword evidence="8" id="KW-1185">Reference proteome</keyword>
<protein>
    <submittedName>
        <fullName evidence="7">Dihydrodipicolinate synthase family protein</fullName>
    </submittedName>
</protein>
<evidence type="ECO:0000256" key="5">
    <source>
        <dbReference type="PIRSR" id="PIRSR001365-1"/>
    </source>
</evidence>
<name>A0A2A2D401_9ACTN</name>
<evidence type="ECO:0000256" key="4">
    <source>
        <dbReference type="PIRNR" id="PIRNR001365"/>
    </source>
</evidence>
<comment type="caution">
    <text evidence="7">The sequence shown here is derived from an EMBL/GenBank/DDBJ whole genome shotgun (WGS) entry which is preliminary data.</text>
</comment>
<dbReference type="PANTHER" id="PTHR12128">
    <property type="entry name" value="DIHYDRODIPICOLINATE SYNTHASE"/>
    <property type="match status" value="1"/>
</dbReference>
<dbReference type="InterPro" id="IPR020625">
    <property type="entry name" value="Schiff_base-form_aldolases_AS"/>
</dbReference>
<sequence>MPQTGSDGTPTPWPVPLTGVVPPVCTPLTPAGDVDTRSLRSLVEHLLAAGVDALFVLGSSGETAYLSDAQRRTVVQTAVDAAGGRVPLLAGVIDTTTARVTDHARAALALGADALVATAPFYAATHPAETADHFRRVRAAVDLPLIGYDIPSAVHSKLTAATLLALAEDGTLAGLKDSSGDLGALRRLLVALRARGLDRTFTVLTGSELTVDAALLAGAHGVVPGLGNVDPAGYVRLCAHARAGRWAEAAAEQDRLTVLSALTETGDPAHMSAGASALGGYKAALGLLGVIDHPATAAPQRPLPDASVRDVRRLLVEAGLL</sequence>
<proteinExistence type="inferred from homology"/>
<dbReference type="RefSeq" id="WP_095583359.1">
    <property type="nucleotide sequence ID" value="NZ_JAJQQQ010000001.1"/>
</dbReference>
<keyword evidence="3" id="KW-0704">Schiff base</keyword>
<dbReference type="Pfam" id="PF00701">
    <property type="entry name" value="DHDPS"/>
    <property type="match status" value="1"/>
</dbReference>
<keyword evidence="2 4" id="KW-0456">Lyase</keyword>
<reference evidence="7 8" key="1">
    <citation type="submission" date="2017-08" db="EMBL/GenBank/DDBJ databases">
        <title>Genome sequence of Streptomyces albireticuli NRRL B-1670.</title>
        <authorList>
            <person name="Graham D.E."/>
            <person name="Mahan K.M."/>
            <person name="Klingeman D.M."/>
            <person name="Hettich R.L."/>
            <person name="Parry R.J."/>
            <person name="Spain J.C."/>
        </authorList>
    </citation>
    <scope>NUCLEOTIDE SEQUENCE [LARGE SCALE GENOMIC DNA]</scope>
    <source>
        <strain evidence="7 8">NRRL B-1670</strain>
    </source>
</reference>
<dbReference type="CDD" id="cd00408">
    <property type="entry name" value="DHDPS-like"/>
    <property type="match status" value="1"/>
</dbReference>
<evidence type="ECO:0000256" key="2">
    <source>
        <dbReference type="ARBA" id="ARBA00023239"/>
    </source>
</evidence>
<dbReference type="PRINTS" id="PR00146">
    <property type="entry name" value="DHPICSNTHASE"/>
</dbReference>
<dbReference type="GO" id="GO:0008840">
    <property type="term" value="F:4-hydroxy-tetrahydrodipicolinate synthase activity"/>
    <property type="evidence" value="ECO:0007669"/>
    <property type="project" value="TreeGrafter"/>
</dbReference>
<organism evidence="7 8">
    <name type="scientific">Streptomyces albireticuli</name>
    <dbReference type="NCBI Taxonomy" id="1940"/>
    <lineage>
        <taxon>Bacteria</taxon>
        <taxon>Bacillati</taxon>
        <taxon>Actinomycetota</taxon>
        <taxon>Actinomycetes</taxon>
        <taxon>Kitasatosporales</taxon>
        <taxon>Streptomycetaceae</taxon>
        <taxon>Streptomyces</taxon>
    </lineage>
</organism>
<dbReference type="InterPro" id="IPR013785">
    <property type="entry name" value="Aldolase_TIM"/>
</dbReference>
<accession>A0A2A2D401</accession>
<evidence type="ECO:0000256" key="1">
    <source>
        <dbReference type="ARBA" id="ARBA00007592"/>
    </source>
</evidence>
<dbReference type="AlphaFoldDB" id="A0A2A2D401"/>
<dbReference type="Gene3D" id="3.20.20.70">
    <property type="entry name" value="Aldolase class I"/>
    <property type="match status" value="1"/>
</dbReference>
<dbReference type="Proteomes" id="UP000218944">
    <property type="component" value="Unassembled WGS sequence"/>
</dbReference>
<dbReference type="PANTHER" id="PTHR12128:SF66">
    <property type="entry name" value="4-HYDROXY-2-OXOGLUTARATE ALDOLASE, MITOCHONDRIAL"/>
    <property type="match status" value="1"/>
</dbReference>
<feature type="binding site" evidence="6">
    <location>
        <position position="223"/>
    </location>
    <ligand>
        <name>pyruvate</name>
        <dbReference type="ChEBI" id="CHEBI:15361"/>
    </ligand>
</feature>
<dbReference type="GO" id="GO:0044281">
    <property type="term" value="P:small molecule metabolic process"/>
    <property type="evidence" value="ECO:0007669"/>
    <property type="project" value="UniProtKB-ARBA"/>
</dbReference>
<dbReference type="PROSITE" id="PS00666">
    <property type="entry name" value="DHDPS_2"/>
    <property type="match status" value="1"/>
</dbReference>
<feature type="active site" description="Schiff-base intermediate with substrate" evidence="5">
    <location>
        <position position="176"/>
    </location>
</feature>
<dbReference type="PIRSF" id="PIRSF001365">
    <property type="entry name" value="DHDPS"/>
    <property type="match status" value="1"/>
</dbReference>
<dbReference type="SMART" id="SM01130">
    <property type="entry name" value="DHDPS"/>
    <property type="match status" value="1"/>
</dbReference>
<evidence type="ECO:0000256" key="3">
    <source>
        <dbReference type="ARBA" id="ARBA00023270"/>
    </source>
</evidence>
<dbReference type="EMBL" id="NSJV01000490">
    <property type="protein sequence ID" value="PAU46129.1"/>
    <property type="molecule type" value="Genomic_DNA"/>
</dbReference>
<dbReference type="InterPro" id="IPR002220">
    <property type="entry name" value="DapA-like"/>
</dbReference>
<dbReference type="SUPFAM" id="SSF51569">
    <property type="entry name" value="Aldolase"/>
    <property type="match status" value="1"/>
</dbReference>
<evidence type="ECO:0000313" key="8">
    <source>
        <dbReference type="Proteomes" id="UP000218944"/>
    </source>
</evidence>